<evidence type="ECO:0000256" key="7">
    <source>
        <dbReference type="ARBA" id="ARBA00022989"/>
    </source>
</evidence>
<evidence type="ECO:0000259" key="10">
    <source>
        <dbReference type="Pfam" id="PF02366"/>
    </source>
</evidence>
<evidence type="ECO:0000256" key="5">
    <source>
        <dbReference type="ARBA" id="ARBA00022679"/>
    </source>
</evidence>
<proteinExistence type="inferred from homology"/>
<sequence length="128" mass="14046">MFILPFGKLLFALIGYLVGYDGHFLFHSIGDSYIQHNVPYIAFRMVPATLGALIVPLCFLILRNVGVSFIASLFGSICILLDNALIAQTRLILLDSMLTFFCILLFSVGLNSQEFVILLLLLGGGLGF</sequence>
<comment type="subcellular location">
    <subcellularLocation>
        <location evidence="1">Endomembrane system</location>
        <topology evidence="1">Multi-pass membrane protein</topology>
    </subcellularLocation>
</comment>
<evidence type="ECO:0000256" key="3">
    <source>
        <dbReference type="ARBA" id="ARBA00007222"/>
    </source>
</evidence>
<evidence type="ECO:0000256" key="6">
    <source>
        <dbReference type="ARBA" id="ARBA00022692"/>
    </source>
</evidence>
<comment type="similarity">
    <text evidence="3">Belongs to the glycosyltransferase 39 family.</text>
</comment>
<dbReference type="EMBL" id="KF123775">
    <property type="protein sequence ID" value="AIA91084.1"/>
    <property type="molecule type" value="Genomic_DNA"/>
</dbReference>
<feature type="transmembrane region" description="Helical" evidence="9">
    <location>
        <begin position="98"/>
        <end position="122"/>
    </location>
</feature>
<feature type="transmembrane region" description="Helical" evidence="9">
    <location>
        <begin position="38"/>
        <end position="62"/>
    </location>
</feature>
<comment type="pathway">
    <text evidence="2">Protein modification; protein glycosylation.</text>
</comment>
<dbReference type="InterPro" id="IPR003342">
    <property type="entry name" value="ArnT-like_N"/>
</dbReference>
<reference evidence="11" key="1">
    <citation type="journal article" date="2013" name="Environ. Microbiol.">
        <title>Seasonally variable intestinal metagenomes of the red palm weevil (Rhynchophorus ferrugineus).</title>
        <authorList>
            <person name="Jia S."/>
            <person name="Zhang X."/>
            <person name="Zhang G."/>
            <person name="Yin A."/>
            <person name="Zhang S."/>
            <person name="Li F."/>
            <person name="Wang L."/>
            <person name="Zhao D."/>
            <person name="Yun Q."/>
            <person name="Tala"/>
            <person name="Wang J."/>
            <person name="Sun G."/>
            <person name="Baabdullah M."/>
            <person name="Yu X."/>
            <person name="Hu S."/>
            <person name="Al-Mssallem I.S."/>
            <person name="Yu J."/>
        </authorList>
    </citation>
    <scope>NUCLEOTIDE SEQUENCE</scope>
</reference>
<keyword evidence="7 9" id="KW-1133">Transmembrane helix</keyword>
<dbReference type="PANTHER" id="PTHR10050:SF51">
    <property type="entry name" value="PROTEIN O-MANNOSYL-TRANSFERASE 1"/>
    <property type="match status" value="1"/>
</dbReference>
<evidence type="ECO:0000256" key="2">
    <source>
        <dbReference type="ARBA" id="ARBA00004922"/>
    </source>
</evidence>
<evidence type="ECO:0000256" key="8">
    <source>
        <dbReference type="ARBA" id="ARBA00023136"/>
    </source>
</evidence>
<name>A0A060C783_9EURO</name>
<dbReference type="Pfam" id="PF02366">
    <property type="entry name" value="PMT"/>
    <property type="match status" value="1"/>
</dbReference>
<evidence type="ECO:0000256" key="4">
    <source>
        <dbReference type="ARBA" id="ARBA00022676"/>
    </source>
</evidence>
<feature type="transmembrane region" description="Helical" evidence="9">
    <location>
        <begin position="68"/>
        <end position="86"/>
    </location>
</feature>
<keyword evidence="6 9" id="KW-0812">Transmembrane</keyword>
<dbReference type="GO" id="GO:0005783">
    <property type="term" value="C:endoplasmic reticulum"/>
    <property type="evidence" value="ECO:0007669"/>
    <property type="project" value="TreeGrafter"/>
</dbReference>
<dbReference type="UniPathway" id="UPA00378"/>
<dbReference type="GO" id="GO:0004169">
    <property type="term" value="F:dolichyl-phosphate-mannose-protein mannosyltransferase activity"/>
    <property type="evidence" value="ECO:0007669"/>
    <property type="project" value="TreeGrafter"/>
</dbReference>
<dbReference type="GO" id="GO:0016020">
    <property type="term" value="C:membrane"/>
    <property type="evidence" value="ECO:0007669"/>
    <property type="project" value="InterPro"/>
</dbReference>
<evidence type="ECO:0000256" key="1">
    <source>
        <dbReference type="ARBA" id="ARBA00004127"/>
    </source>
</evidence>
<dbReference type="InterPro" id="IPR027005">
    <property type="entry name" value="PMT-like"/>
</dbReference>
<accession>A0A060C783</accession>
<feature type="non-terminal residue" evidence="11">
    <location>
        <position position="128"/>
    </location>
</feature>
<evidence type="ECO:0000313" key="11">
    <source>
        <dbReference type="EMBL" id="AIA91084.1"/>
    </source>
</evidence>
<evidence type="ECO:0000256" key="9">
    <source>
        <dbReference type="SAM" id="Phobius"/>
    </source>
</evidence>
<keyword evidence="5" id="KW-0808">Transferase</keyword>
<feature type="transmembrane region" description="Helical" evidence="9">
    <location>
        <begin position="6"/>
        <end position="26"/>
    </location>
</feature>
<organism evidence="11">
    <name type="scientific">uncultured Aspergillus</name>
    <dbReference type="NCBI Taxonomy" id="246267"/>
    <lineage>
        <taxon>Eukaryota</taxon>
        <taxon>Fungi</taxon>
        <taxon>Dikarya</taxon>
        <taxon>Ascomycota</taxon>
        <taxon>Pezizomycotina</taxon>
        <taxon>Eurotiomycetes</taxon>
        <taxon>Eurotiomycetidae</taxon>
        <taxon>Eurotiales</taxon>
        <taxon>Aspergillaceae</taxon>
        <taxon>environmental samples</taxon>
    </lineage>
</organism>
<dbReference type="PANTHER" id="PTHR10050">
    <property type="entry name" value="DOLICHYL-PHOSPHATE-MANNOSE--PROTEIN MANNOSYLTRANSFERASE"/>
    <property type="match status" value="1"/>
</dbReference>
<feature type="domain" description="ArnT-like N-terminal" evidence="10">
    <location>
        <begin position="5"/>
        <end position="104"/>
    </location>
</feature>
<keyword evidence="8 9" id="KW-0472">Membrane</keyword>
<dbReference type="AlphaFoldDB" id="A0A060C783"/>
<keyword evidence="4" id="KW-0328">Glycosyltransferase</keyword>
<protein>
    <submittedName>
        <fullName evidence="11">PMT</fullName>
    </submittedName>
</protein>